<dbReference type="AlphaFoldDB" id="A0A066WDY1"/>
<feature type="region of interest" description="Disordered" evidence="2">
    <location>
        <begin position="481"/>
        <end position="505"/>
    </location>
</feature>
<feature type="domain" description="UDENN" evidence="3">
    <location>
        <begin position="58"/>
        <end position="619"/>
    </location>
</feature>
<protein>
    <submittedName>
        <fullName evidence="4">DUF1630-domain-containing protein</fullName>
    </submittedName>
</protein>
<dbReference type="InterPro" id="IPR024224">
    <property type="entry name" value="DENND6"/>
</dbReference>
<reference evidence="4 5" key="1">
    <citation type="submission" date="2014-05" db="EMBL/GenBank/DDBJ databases">
        <title>Draft genome sequence of a rare smut relative, Tilletiaria anomala UBC 951.</title>
        <authorList>
            <consortium name="DOE Joint Genome Institute"/>
            <person name="Toome M."/>
            <person name="Kuo A."/>
            <person name="Henrissat B."/>
            <person name="Lipzen A."/>
            <person name="Tritt A."/>
            <person name="Yoshinaga Y."/>
            <person name="Zane M."/>
            <person name="Barry K."/>
            <person name="Grigoriev I.V."/>
            <person name="Spatafora J.W."/>
            <person name="Aimea M.C."/>
        </authorList>
    </citation>
    <scope>NUCLEOTIDE SEQUENCE [LARGE SCALE GENOMIC DNA]</scope>
    <source>
        <strain evidence="4 5">UBC 951</strain>
    </source>
</reference>
<evidence type="ECO:0000313" key="5">
    <source>
        <dbReference type="Proteomes" id="UP000027361"/>
    </source>
</evidence>
<evidence type="ECO:0000256" key="1">
    <source>
        <dbReference type="ARBA" id="ARBA00007159"/>
    </source>
</evidence>
<feature type="region of interest" description="Disordered" evidence="2">
    <location>
        <begin position="125"/>
        <end position="218"/>
    </location>
</feature>
<dbReference type="OrthoDB" id="10265409at2759"/>
<dbReference type="PANTHER" id="PTHR13677:SF0">
    <property type="entry name" value="LD41638P"/>
    <property type="match status" value="1"/>
</dbReference>
<feature type="compositionally biased region" description="Low complexity" evidence="2">
    <location>
        <begin position="140"/>
        <end position="157"/>
    </location>
</feature>
<comment type="similarity">
    <text evidence="1">Belongs to the DENND6 family.</text>
</comment>
<feature type="compositionally biased region" description="Polar residues" evidence="2">
    <location>
        <begin position="193"/>
        <end position="211"/>
    </location>
</feature>
<feature type="region of interest" description="Disordered" evidence="2">
    <location>
        <begin position="1"/>
        <end position="42"/>
    </location>
</feature>
<dbReference type="InterPro" id="IPR037516">
    <property type="entry name" value="Tripartite_DENN"/>
</dbReference>
<dbReference type="Proteomes" id="UP000027361">
    <property type="component" value="Unassembled WGS sequence"/>
</dbReference>
<accession>A0A066WDY1</accession>
<proteinExistence type="inferred from homology"/>
<keyword evidence="5" id="KW-1185">Reference proteome</keyword>
<name>A0A066WDY1_TILAU</name>
<evidence type="ECO:0000313" key="4">
    <source>
        <dbReference type="EMBL" id="KDN52162.1"/>
    </source>
</evidence>
<dbReference type="PROSITE" id="PS50211">
    <property type="entry name" value="DENN"/>
    <property type="match status" value="1"/>
</dbReference>
<organism evidence="4 5">
    <name type="scientific">Tilletiaria anomala (strain ATCC 24038 / CBS 436.72 / UBC 951)</name>
    <dbReference type="NCBI Taxonomy" id="1037660"/>
    <lineage>
        <taxon>Eukaryota</taxon>
        <taxon>Fungi</taxon>
        <taxon>Dikarya</taxon>
        <taxon>Basidiomycota</taxon>
        <taxon>Ustilaginomycotina</taxon>
        <taxon>Exobasidiomycetes</taxon>
        <taxon>Georgefischeriales</taxon>
        <taxon>Tilletiariaceae</taxon>
        <taxon>Tilletiaria</taxon>
    </lineage>
</organism>
<sequence length="672" mass="73029">MSPSIATKRLEHEGNAPPRVASSTGEQERSKGKGKGAAKPAVSQIPAFDRQALQRWILSVGCVTFDLDLGPDLEFLYPPLGISKEEKDNIAFSSFPDTSIFDDGYTTFSWRVREVPLHSSYSEAPVIGRLNKPPPPGPSPAASSFSSSPDRNSASRSAPPPPSTASALGPNGGGSALNGKLLSQHPSMASIAAETSHSRNNSATSTGTTEPSAAALSNLPGGSTSSSYIYGVCFFRQKRDPSIRRGYFQKSVVILSHLPYVSLLTELVSKLGPLYFEHGQPMLEAFIQDVVRWPAPESGVTLTLPALGSVLKVSLPIGSQFQTDAATNAYIPSLTNPNMATSLLTKKKITQPGRQPEPEPLLASIPTTPLIDTFRDALADLWLLWECMLLADPILVIGPDPKACSDAVWHLLDLIRPIPYAGDFRPYFHIHDYDCGALVTKNKPQAGTLLGVTNPFFVAACGHWPNLLRVGRPAPKVTHHFGIGRSGSASKKPTAPGRKRRASKDRPLLKAMVDAVEKQEGVEAANGMLRRYFSDLTERFLQPLNRYIASLVPSSGAIPTLPGEPLRIKPFNTNDFLGSLKAHGTPLLLKNRNLPTGAAIRQSLYLDFLKCPNFSLWLHAKLAAADDDNWRRRIKVLEMGDVQRFAQRNGEIETIDLLSRLREEIVSIAFSN</sequence>
<dbReference type="PANTHER" id="PTHR13677">
    <property type="entry name" value="LD41638P"/>
    <property type="match status" value="1"/>
</dbReference>
<dbReference type="HOGENOM" id="CLU_017013_0_1_1"/>
<evidence type="ECO:0000259" key="3">
    <source>
        <dbReference type="PROSITE" id="PS50211"/>
    </source>
</evidence>
<gene>
    <name evidence="4" type="ORF">K437DRAFT_221110</name>
</gene>
<dbReference type="EMBL" id="JMSN01000013">
    <property type="protein sequence ID" value="KDN52162.1"/>
    <property type="molecule type" value="Genomic_DNA"/>
</dbReference>
<dbReference type="InParanoid" id="A0A066WDY1"/>
<evidence type="ECO:0000256" key="2">
    <source>
        <dbReference type="SAM" id="MobiDB-lite"/>
    </source>
</evidence>
<dbReference type="GeneID" id="25262312"/>
<dbReference type="RefSeq" id="XP_013245009.1">
    <property type="nucleotide sequence ID" value="XM_013389555.1"/>
</dbReference>
<dbReference type="GO" id="GO:0055037">
    <property type="term" value="C:recycling endosome"/>
    <property type="evidence" value="ECO:0007669"/>
    <property type="project" value="TreeGrafter"/>
</dbReference>
<dbReference type="OMA" id="CIPSRVD"/>
<dbReference type="GO" id="GO:0005085">
    <property type="term" value="F:guanyl-nucleotide exchange factor activity"/>
    <property type="evidence" value="ECO:0007669"/>
    <property type="project" value="InterPro"/>
</dbReference>
<comment type="caution">
    <text evidence="4">The sequence shown here is derived from an EMBL/GenBank/DDBJ whole genome shotgun (WGS) entry which is preliminary data.</text>
</comment>